<proteinExistence type="predicted"/>
<dbReference type="CDD" id="cd02440">
    <property type="entry name" value="AdoMet_MTases"/>
    <property type="match status" value="1"/>
</dbReference>
<accession>A0A1H9Y5M9</accession>
<keyword evidence="1" id="KW-0808">Transferase</keyword>
<dbReference type="GO" id="GO:0032259">
    <property type="term" value="P:methylation"/>
    <property type="evidence" value="ECO:0007669"/>
    <property type="project" value="UniProtKB-KW"/>
</dbReference>
<dbReference type="Gene3D" id="3.40.50.150">
    <property type="entry name" value="Vaccinia Virus protein VP39"/>
    <property type="match status" value="1"/>
</dbReference>
<dbReference type="Proteomes" id="UP000198618">
    <property type="component" value="Unassembled WGS sequence"/>
</dbReference>
<reference evidence="1 2" key="1">
    <citation type="submission" date="2016-10" db="EMBL/GenBank/DDBJ databases">
        <authorList>
            <person name="de Groot N.N."/>
        </authorList>
    </citation>
    <scope>NUCLEOTIDE SEQUENCE [LARGE SCALE GENOMIC DNA]</scope>
    <source>
        <strain evidence="1 2">IBRC-M 10780</strain>
    </source>
</reference>
<dbReference type="InterPro" id="IPR029063">
    <property type="entry name" value="SAM-dependent_MTases_sf"/>
</dbReference>
<keyword evidence="1" id="KW-0489">Methyltransferase</keyword>
<dbReference type="AlphaFoldDB" id="A0A1H9Y5M9"/>
<keyword evidence="2" id="KW-1185">Reference proteome</keyword>
<dbReference type="OrthoDB" id="9777638at2"/>
<name>A0A1H9Y5M9_9BACI</name>
<dbReference type="Pfam" id="PF13489">
    <property type="entry name" value="Methyltransf_23"/>
    <property type="match status" value="1"/>
</dbReference>
<sequence>MTFFQLNNKTSAFLDTYKLYKDDFNQQIQLQHRLSLIEAFDIQKGMRVLEIGCGQGDTSAALADAVGEDGHVVAMDIANPDYGAPLTLGQATDRIKNSQLGDRITFQFETDVTQMESFAPFDVAVLSHSSWYFKQPEDLLHTFKLLRPMTKRICFAEWDLDFTSINQRAHFCAATILAIYSTFVSNEGNIQNLFDKKQIQRLLVQADFHIEKQHIVDATYLQDAQWEKNYANSIREEFVQALPRIQTIVNSYYELMNKDETEQHSLNSFIIQAK</sequence>
<protein>
    <submittedName>
        <fullName evidence="1">Protein-L-isoaspartate(D-aspartate) O-methyltransferase (PCMT)</fullName>
    </submittedName>
</protein>
<dbReference type="SUPFAM" id="SSF53335">
    <property type="entry name" value="S-adenosyl-L-methionine-dependent methyltransferases"/>
    <property type="match status" value="1"/>
</dbReference>
<gene>
    <name evidence="1" type="ORF">SAMN05216389_101210</name>
</gene>
<organism evidence="1 2">
    <name type="scientific">Oceanobacillus limi</name>
    <dbReference type="NCBI Taxonomy" id="930131"/>
    <lineage>
        <taxon>Bacteria</taxon>
        <taxon>Bacillati</taxon>
        <taxon>Bacillota</taxon>
        <taxon>Bacilli</taxon>
        <taxon>Bacillales</taxon>
        <taxon>Bacillaceae</taxon>
        <taxon>Oceanobacillus</taxon>
    </lineage>
</organism>
<evidence type="ECO:0000313" key="2">
    <source>
        <dbReference type="Proteomes" id="UP000198618"/>
    </source>
</evidence>
<dbReference type="EMBL" id="FOHE01000001">
    <property type="protein sequence ID" value="SES64189.1"/>
    <property type="molecule type" value="Genomic_DNA"/>
</dbReference>
<dbReference type="STRING" id="930131.SAMN05216389_101210"/>
<evidence type="ECO:0000313" key="1">
    <source>
        <dbReference type="EMBL" id="SES64189.1"/>
    </source>
</evidence>
<dbReference type="GO" id="GO:0008168">
    <property type="term" value="F:methyltransferase activity"/>
    <property type="evidence" value="ECO:0007669"/>
    <property type="project" value="UniProtKB-KW"/>
</dbReference>
<dbReference type="RefSeq" id="WP_090865922.1">
    <property type="nucleotide sequence ID" value="NZ_FOHE01000001.1"/>
</dbReference>